<dbReference type="PRINTS" id="PR00148">
    <property type="entry name" value="ENOLASE"/>
</dbReference>
<feature type="binding site" evidence="10">
    <location>
        <position position="290"/>
    </location>
    <ligand>
        <name>Mg(2+)</name>
        <dbReference type="ChEBI" id="CHEBI:18420"/>
    </ligand>
</feature>
<dbReference type="Gene3D" id="3.20.20.120">
    <property type="entry name" value="Enolase-like C-terminal domain"/>
    <property type="match status" value="1"/>
</dbReference>
<evidence type="ECO:0000259" key="12">
    <source>
        <dbReference type="SMART" id="SM01193"/>
    </source>
</evidence>
<dbReference type="RefSeq" id="WP_192011161.1">
    <property type="nucleotide sequence ID" value="NZ_JACYTQ010000006.1"/>
</dbReference>
<dbReference type="InterPro" id="IPR036849">
    <property type="entry name" value="Enolase-like_C_sf"/>
</dbReference>
<feature type="binding site" evidence="10">
    <location>
        <position position="342"/>
    </location>
    <ligand>
        <name>(2R)-2-phosphoglycerate</name>
        <dbReference type="ChEBI" id="CHEBI:58289"/>
    </ligand>
</feature>
<sequence length="425" mass="45408">MTLIQAIHARQILDSRGNPTVEVDVLTDSGAFGRAAVPSGASTGVNEAVELRDGDKGKYLGKGVLKAVENVNEIIQPELIGQSVFDQRGIDEIMINLDGTDTKSKLGANAILGVSLAVAKAAADDLGLPLFRYVGGVNAKTLPVPMMNIINGGSHSDAPIAFQEFMIRPVGAPTFSEAMRMGAEVFHNLKKILHDKGLSTAVGDEGGFAPNFSGGTEEALECILDAISKAGYKAGSDITIALDCASSEFFENDTYNYKKFEGEGGVARDRASQVEYLAELTEKYPIDSIEDGCAEEDWEGWAMLTAKIGDKVQLVGDDLFVTNVKFLKRGIEEKSANSILIKVNQIGTLTETLDAIDLAHKAGFTAVMSHRSGETEDSTIADLAVACNTGQIKTGSASRSDRMAKYNQLLRIEELLAETAYFPGK</sequence>
<dbReference type="PROSITE" id="PS00164">
    <property type="entry name" value="ENOLASE"/>
    <property type="match status" value="1"/>
</dbReference>
<dbReference type="Pfam" id="PF00113">
    <property type="entry name" value="Enolase_C"/>
    <property type="match status" value="1"/>
</dbReference>
<feature type="binding site" evidence="10">
    <location>
        <position position="243"/>
    </location>
    <ligand>
        <name>Mg(2+)</name>
        <dbReference type="ChEBI" id="CHEBI:18420"/>
    </ligand>
</feature>
<feature type="binding site" evidence="10">
    <location>
        <position position="393"/>
    </location>
    <ligand>
        <name>(2R)-2-phosphoglycerate</name>
        <dbReference type="ChEBI" id="CHEBI:58289"/>
    </ligand>
</feature>
<evidence type="ECO:0000256" key="4">
    <source>
        <dbReference type="ARBA" id="ARBA00017068"/>
    </source>
</evidence>
<comment type="cofactor">
    <cofactor evidence="10">
        <name>Mg(2+)</name>
        <dbReference type="ChEBI" id="CHEBI:18420"/>
    </cofactor>
    <text evidence="10">Binds a second Mg(2+) ion via substrate during catalysis.</text>
</comment>
<dbReference type="SFLD" id="SFLDF00002">
    <property type="entry name" value="enolase"/>
    <property type="match status" value="1"/>
</dbReference>
<comment type="function">
    <text evidence="9 10">Catalyzes the reversible conversion of 2-phosphoglycerate (2-PG) into phosphoenolpyruvate (PEP). It is essential for the degradation of carbohydrates via glycolysis.</text>
</comment>
<feature type="binding site" evidence="10">
    <location>
        <position position="371"/>
    </location>
    <ligand>
        <name>(2R)-2-phosphoglycerate</name>
        <dbReference type="ChEBI" id="CHEBI:58289"/>
    </ligand>
</feature>
<dbReference type="Gene3D" id="3.30.390.10">
    <property type="entry name" value="Enolase-like, N-terminal domain"/>
    <property type="match status" value="1"/>
</dbReference>
<evidence type="ECO:0000256" key="6">
    <source>
        <dbReference type="ARBA" id="ARBA00022842"/>
    </source>
</evidence>
<dbReference type="SMART" id="SM01192">
    <property type="entry name" value="Enolase_C"/>
    <property type="match status" value="1"/>
</dbReference>
<dbReference type="GO" id="GO:0004634">
    <property type="term" value="F:phosphopyruvate hydratase activity"/>
    <property type="evidence" value="ECO:0007669"/>
    <property type="project" value="UniProtKB-EC"/>
</dbReference>
<keyword evidence="5 10" id="KW-0964">Secreted</keyword>
<comment type="subcellular location">
    <subcellularLocation>
        <location evidence="10">Cytoplasm</location>
    </subcellularLocation>
    <subcellularLocation>
        <location evidence="10">Secreted</location>
    </subcellularLocation>
    <subcellularLocation>
        <location evidence="10">Cell surface</location>
    </subcellularLocation>
    <text evidence="10">Fractions of enolase are present in both the cytoplasm and on the cell surface.</text>
</comment>
<evidence type="ECO:0000256" key="7">
    <source>
        <dbReference type="ARBA" id="ARBA00023152"/>
    </source>
</evidence>
<evidence type="ECO:0000256" key="8">
    <source>
        <dbReference type="ARBA" id="ARBA00023239"/>
    </source>
</evidence>
<comment type="similarity">
    <text evidence="2 10">Belongs to the enolase family.</text>
</comment>
<dbReference type="SMART" id="SM01193">
    <property type="entry name" value="Enolase_N"/>
    <property type="match status" value="1"/>
</dbReference>
<evidence type="ECO:0000256" key="9">
    <source>
        <dbReference type="ARBA" id="ARBA00045763"/>
    </source>
</evidence>
<evidence type="ECO:0000259" key="11">
    <source>
        <dbReference type="SMART" id="SM01192"/>
    </source>
</evidence>
<dbReference type="SUPFAM" id="SSF54826">
    <property type="entry name" value="Enolase N-terminal domain-like"/>
    <property type="match status" value="1"/>
</dbReference>
<keyword evidence="7 10" id="KW-0324">Glycolysis</keyword>
<dbReference type="InterPro" id="IPR029017">
    <property type="entry name" value="Enolase-like_N"/>
</dbReference>
<comment type="caution">
    <text evidence="13">The sequence shown here is derived from an EMBL/GenBank/DDBJ whole genome shotgun (WGS) entry which is preliminary data.</text>
</comment>
<keyword evidence="6 10" id="KW-0460">Magnesium</keyword>
<dbReference type="Proteomes" id="UP000647133">
    <property type="component" value="Unassembled WGS sequence"/>
</dbReference>
<evidence type="ECO:0000313" key="13">
    <source>
        <dbReference type="EMBL" id="MBD8490285.1"/>
    </source>
</evidence>
<dbReference type="NCBIfam" id="TIGR01060">
    <property type="entry name" value="eno"/>
    <property type="match status" value="1"/>
</dbReference>
<keyword evidence="14" id="KW-1185">Reference proteome</keyword>
<feature type="domain" description="Enolase C-terminal TIM barrel" evidence="11">
    <location>
        <begin position="139"/>
        <end position="425"/>
    </location>
</feature>
<dbReference type="HAMAP" id="MF_00318">
    <property type="entry name" value="Enolase"/>
    <property type="match status" value="1"/>
</dbReference>
<evidence type="ECO:0000256" key="10">
    <source>
        <dbReference type="HAMAP-Rule" id="MF_00318"/>
    </source>
</evidence>
<dbReference type="PANTHER" id="PTHR11902">
    <property type="entry name" value="ENOLASE"/>
    <property type="match status" value="1"/>
</dbReference>
<dbReference type="PIRSF" id="PIRSF001400">
    <property type="entry name" value="Enolase"/>
    <property type="match status" value="1"/>
</dbReference>
<keyword evidence="10" id="KW-0963">Cytoplasm</keyword>
<evidence type="ECO:0000256" key="2">
    <source>
        <dbReference type="ARBA" id="ARBA00009604"/>
    </source>
</evidence>
<protein>
    <recommendedName>
        <fullName evidence="4 10">Enolase</fullName>
        <ecNumber evidence="3 10">4.2.1.11</ecNumber>
    </recommendedName>
    <alternativeName>
        <fullName evidence="10">2-phospho-D-glycerate hydro-lyase</fullName>
    </alternativeName>
    <alternativeName>
        <fullName evidence="10">2-phosphoglycerate dehydratase</fullName>
    </alternativeName>
</protein>
<feature type="active site" description="Proton acceptor" evidence="10">
    <location>
        <position position="342"/>
    </location>
</feature>
<dbReference type="InterPro" id="IPR020810">
    <property type="entry name" value="Enolase_C"/>
</dbReference>
<dbReference type="EMBL" id="JACYTQ010000006">
    <property type="protein sequence ID" value="MBD8490285.1"/>
    <property type="molecule type" value="Genomic_DNA"/>
</dbReference>
<evidence type="ECO:0000256" key="3">
    <source>
        <dbReference type="ARBA" id="ARBA00012058"/>
    </source>
</evidence>
<name>A0ABR9ANI5_9BACT</name>
<dbReference type="Pfam" id="PF03952">
    <property type="entry name" value="Enolase_N"/>
    <property type="match status" value="1"/>
</dbReference>
<feature type="binding site" evidence="10">
    <location>
        <position position="372"/>
    </location>
    <ligand>
        <name>(2R)-2-phosphoglycerate</name>
        <dbReference type="ChEBI" id="CHEBI:58289"/>
    </ligand>
</feature>
<comment type="catalytic activity">
    <reaction evidence="10">
        <text>(2R)-2-phosphoglycerate = phosphoenolpyruvate + H2O</text>
        <dbReference type="Rhea" id="RHEA:10164"/>
        <dbReference type="ChEBI" id="CHEBI:15377"/>
        <dbReference type="ChEBI" id="CHEBI:58289"/>
        <dbReference type="ChEBI" id="CHEBI:58702"/>
        <dbReference type="EC" id="4.2.1.11"/>
    </reaction>
</comment>
<comment type="pathway">
    <text evidence="1 10">Carbohydrate degradation; glycolysis; pyruvate from D-glyceraldehyde 3-phosphate: step 4/5.</text>
</comment>
<dbReference type="SUPFAM" id="SSF51604">
    <property type="entry name" value="Enolase C-terminal domain-like"/>
    <property type="match status" value="1"/>
</dbReference>
<gene>
    <name evidence="10 13" type="primary">eno</name>
    <name evidence="13" type="ORF">IFO69_16150</name>
</gene>
<keyword evidence="8 10" id="KW-0456">Lyase</keyword>
<dbReference type="EC" id="4.2.1.11" evidence="3 10"/>
<organism evidence="13 14">
    <name type="scientific">Echinicola arenosa</name>
    <dbReference type="NCBI Taxonomy" id="2774144"/>
    <lineage>
        <taxon>Bacteria</taxon>
        <taxon>Pseudomonadati</taxon>
        <taxon>Bacteroidota</taxon>
        <taxon>Cytophagia</taxon>
        <taxon>Cytophagales</taxon>
        <taxon>Cyclobacteriaceae</taxon>
        <taxon>Echinicola</taxon>
    </lineage>
</organism>
<feature type="domain" description="Enolase N-terminal" evidence="12">
    <location>
        <begin position="4"/>
        <end position="134"/>
    </location>
</feature>
<dbReference type="InterPro" id="IPR000941">
    <property type="entry name" value="Enolase"/>
</dbReference>
<feature type="binding site" evidence="10">
    <location>
        <position position="163"/>
    </location>
    <ligand>
        <name>(2R)-2-phosphoglycerate</name>
        <dbReference type="ChEBI" id="CHEBI:58289"/>
    </ligand>
</feature>
<evidence type="ECO:0000256" key="1">
    <source>
        <dbReference type="ARBA" id="ARBA00005031"/>
    </source>
</evidence>
<dbReference type="SFLD" id="SFLDS00001">
    <property type="entry name" value="Enolase"/>
    <property type="match status" value="1"/>
</dbReference>
<keyword evidence="10" id="KW-0479">Metal-binding</keyword>
<proteinExistence type="inferred from homology"/>
<reference evidence="13 14" key="1">
    <citation type="submission" date="2020-09" db="EMBL/GenBank/DDBJ databases">
        <title>Echinicola sp. CAU 1574 isolated from sand of Sido Beach.</title>
        <authorList>
            <person name="Kim W."/>
        </authorList>
    </citation>
    <scope>NUCLEOTIDE SEQUENCE [LARGE SCALE GENOMIC DNA]</scope>
    <source>
        <strain evidence="13 14">CAU 1574</strain>
    </source>
</reference>
<evidence type="ECO:0000313" key="14">
    <source>
        <dbReference type="Proteomes" id="UP000647133"/>
    </source>
</evidence>
<accession>A0ABR9ANI5</accession>
<evidence type="ECO:0000256" key="5">
    <source>
        <dbReference type="ARBA" id="ARBA00022525"/>
    </source>
</evidence>
<dbReference type="InterPro" id="IPR020809">
    <property type="entry name" value="Enolase_CS"/>
</dbReference>
<dbReference type="CDD" id="cd03313">
    <property type="entry name" value="enolase"/>
    <property type="match status" value="1"/>
</dbReference>
<feature type="active site" description="Proton donor" evidence="10">
    <location>
        <position position="205"/>
    </location>
</feature>
<dbReference type="InterPro" id="IPR020811">
    <property type="entry name" value="Enolase_N"/>
</dbReference>
<dbReference type="PANTHER" id="PTHR11902:SF1">
    <property type="entry name" value="ENOLASE"/>
    <property type="match status" value="1"/>
</dbReference>
<feature type="binding site" evidence="10">
    <location>
        <position position="317"/>
    </location>
    <ligand>
        <name>Mg(2+)</name>
        <dbReference type="ChEBI" id="CHEBI:18420"/>
    </ligand>
</feature>
<dbReference type="SFLD" id="SFLDG00178">
    <property type="entry name" value="enolase"/>
    <property type="match status" value="1"/>
</dbReference>